<comment type="caution">
    <text evidence="3">The sequence shown here is derived from an EMBL/GenBank/DDBJ whole genome shotgun (WGS) entry which is preliminary data.</text>
</comment>
<feature type="domain" description="DUF6821" evidence="2">
    <location>
        <begin position="127"/>
        <end position="282"/>
    </location>
</feature>
<gene>
    <name evidence="3" type="ORF">HAX54_026518</name>
</gene>
<keyword evidence="1" id="KW-0472">Membrane</keyword>
<dbReference type="PANTHER" id="PTHR33646">
    <property type="entry name" value="GB|AAF00631.1"/>
    <property type="match status" value="1"/>
</dbReference>
<dbReference type="InterPro" id="IPR045883">
    <property type="entry name" value="At4g13530-like"/>
</dbReference>
<dbReference type="Proteomes" id="UP000823775">
    <property type="component" value="Unassembled WGS sequence"/>
</dbReference>
<accession>A0ABS8S7W8</accession>
<keyword evidence="4" id="KW-1185">Reference proteome</keyword>
<protein>
    <recommendedName>
        <fullName evidence="2">DUF6821 domain-containing protein</fullName>
    </recommendedName>
</protein>
<feature type="transmembrane region" description="Helical" evidence="1">
    <location>
        <begin position="204"/>
        <end position="224"/>
    </location>
</feature>
<organism evidence="3 4">
    <name type="scientific">Datura stramonium</name>
    <name type="common">Jimsonweed</name>
    <name type="synonym">Common thornapple</name>
    <dbReference type="NCBI Taxonomy" id="4076"/>
    <lineage>
        <taxon>Eukaryota</taxon>
        <taxon>Viridiplantae</taxon>
        <taxon>Streptophyta</taxon>
        <taxon>Embryophyta</taxon>
        <taxon>Tracheophyta</taxon>
        <taxon>Spermatophyta</taxon>
        <taxon>Magnoliopsida</taxon>
        <taxon>eudicotyledons</taxon>
        <taxon>Gunneridae</taxon>
        <taxon>Pentapetalae</taxon>
        <taxon>asterids</taxon>
        <taxon>lamiids</taxon>
        <taxon>Solanales</taxon>
        <taxon>Solanaceae</taxon>
        <taxon>Solanoideae</taxon>
        <taxon>Datureae</taxon>
        <taxon>Datura</taxon>
    </lineage>
</organism>
<evidence type="ECO:0000313" key="4">
    <source>
        <dbReference type="Proteomes" id="UP000823775"/>
    </source>
</evidence>
<dbReference type="PANTHER" id="PTHR33646:SF2">
    <property type="entry name" value="F20H23.8 PROTEIN"/>
    <property type="match status" value="1"/>
</dbReference>
<keyword evidence="1" id="KW-0812">Transmembrane</keyword>
<dbReference type="Pfam" id="PF20705">
    <property type="entry name" value="DUF6821"/>
    <property type="match status" value="1"/>
</dbReference>
<keyword evidence="1" id="KW-1133">Transmembrane helix</keyword>
<evidence type="ECO:0000259" key="2">
    <source>
        <dbReference type="Pfam" id="PF20705"/>
    </source>
</evidence>
<proteinExistence type="predicted"/>
<dbReference type="InterPro" id="IPR049224">
    <property type="entry name" value="DUF6821"/>
</dbReference>
<dbReference type="EMBL" id="JACEIK010000322">
    <property type="protein sequence ID" value="MCD7454922.1"/>
    <property type="molecule type" value="Genomic_DNA"/>
</dbReference>
<reference evidence="3 4" key="1">
    <citation type="journal article" date="2021" name="BMC Genomics">
        <title>Datura genome reveals duplications of psychoactive alkaloid biosynthetic genes and high mutation rate following tissue culture.</title>
        <authorList>
            <person name="Rajewski A."/>
            <person name="Carter-House D."/>
            <person name="Stajich J."/>
            <person name="Litt A."/>
        </authorList>
    </citation>
    <scope>NUCLEOTIDE SEQUENCE [LARGE SCALE GENOMIC DNA]</scope>
    <source>
        <strain evidence="3">AR-01</strain>
    </source>
</reference>
<evidence type="ECO:0000256" key="1">
    <source>
        <dbReference type="SAM" id="Phobius"/>
    </source>
</evidence>
<name>A0ABS8S7W8_DATST</name>
<sequence>MDLEEWEILPDDGFLQIHDDGGKMIFSRKYPSDSKNEFNMNYFICPSSPKSSQFVDSTEHHPPRVPNQLVPFQVQLDPSFQETPDDKKEVVIIAKEVITKVPPLEINMLPSKNICEEIIKAPNFGEDHDQFSQVFFKKMKENDFENMKMDSPKPNNKTLLSQVDADPFQFEEKAENLEVEIKNNTEEENSNGGLNLLNKSLNGIGAICSFGVAAAATICIIFMGNHQKHKQNQKLRFQIFTDDKRIKQVVHHATRLNEAISAVRGVPVTRAHITVGGYYDAL</sequence>
<evidence type="ECO:0000313" key="3">
    <source>
        <dbReference type="EMBL" id="MCD7454922.1"/>
    </source>
</evidence>